<name>H1Y6A1_9SPHI</name>
<dbReference type="STRING" id="714943.Mucpa_0663"/>
<keyword evidence="7" id="KW-1185">Reference proteome</keyword>
<evidence type="ECO:0000256" key="3">
    <source>
        <dbReference type="ARBA" id="ARBA00022801"/>
    </source>
</evidence>
<protein>
    <submittedName>
        <fullName evidence="6">Epoxide hydrolase domain protein</fullName>
    </submittedName>
</protein>
<dbReference type="RefSeq" id="WP_008504434.1">
    <property type="nucleotide sequence ID" value="NZ_CM001403.1"/>
</dbReference>
<dbReference type="InterPro" id="IPR029058">
    <property type="entry name" value="AB_hydrolase_fold"/>
</dbReference>
<dbReference type="OrthoDB" id="9780765at2"/>
<dbReference type="EMBL" id="CM001403">
    <property type="protein sequence ID" value="EHQ24849.1"/>
    <property type="molecule type" value="Genomic_DNA"/>
</dbReference>
<dbReference type="PANTHER" id="PTHR21661">
    <property type="entry name" value="EPOXIDE HYDROLASE 1-RELATED"/>
    <property type="match status" value="1"/>
</dbReference>
<feature type="active site" description="Proton donor" evidence="4">
    <location>
        <position position="300"/>
    </location>
</feature>
<evidence type="ECO:0000313" key="7">
    <source>
        <dbReference type="Proteomes" id="UP000002774"/>
    </source>
</evidence>
<dbReference type="InterPro" id="IPR016292">
    <property type="entry name" value="Epoxide_hydrolase"/>
</dbReference>
<organism evidence="6 7">
    <name type="scientific">Mucilaginibacter paludis DSM 18603</name>
    <dbReference type="NCBI Taxonomy" id="714943"/>
    <lineage>
        <taxon>Bacteria</taxon>
        <taxon>Pseudomonadati</taxon>
        <taxon>Bacteroidota</taxon>
        <taxon>Sphingobacteriia</taxon>
        <taxon>Sphingobacteriales</taxon>
        <taxon>Sphingobacteriaceae</taxon>
        <taxon>Mucilaginibacter</taxon>
    </lineage>
</organism>
<proteinExistence type="inferred from homology"/>
<evidence type="ECO:0000256" key="2">
    <source>
        <dbReference type="ARBA" id="ARBA00022797"/>
    </source>
</evidence>
<evidence type="ECO:0000256" key="4">
    <source>
        <dbReference type="PIRSR" id="PIRSR001112-1"/>
    </source>
</evidence>
<dbReference type="PANTHER" id="PTHR21661:SF35">
    <property type="entry name" value="EPOXIDE HYDROLASE"/>
    <property type="match status" value="1"/>
</dbReference>
<dbReference type="InterPro" id="IPR010497">
    <property type="entry name" value="Epoxide_hydro_N"/>
</dbReference>
<dbReference type="InterPro" id="IPR000639">
    <property type="entry name" value="Epox_hydrolase-like"/>
</dbReference>
<dbReference type="AlphaFoldDB" id="H1Y6A1"/>
<evidence type="ECO:0000313" key="6">
    <source>
        <dbReference type="EMBL" id="EHQ24849.1"/>
    </source>
</evidence>
<dbReference type="Proteomes" id="UP000002774">
    <property type="component" value="Chromosome"/>
</dbReference>
<keyword evidence="2" id="KW-0058">Aromatic hydrocarbons catabolism</keyword>
<sequence length="378" mass="42438">MKISPFKVHISDASLADLKSRIEHTRWPDSSPEDGWSSGTSLVYLQQLAAYWATTFSWRQVECHINSYPNFIAEIDGFDIHFIYIKGKSAQSLPMIITHGWPGSFLEMLTIVPYLIDGDGLTFDLVIPSIPGFGFSGNPGQKGCNSARVAELWHQLMSGLGYTRYAVQGGDVGAGIGTCLAMQHPEAVIGLHLNYIPGSYKPHLPKGDCFTSEEIAFSQTLNEWLTNEGAYSHLHGTKPQTLAYGLNDSPVGLAAWILEKNYAWSGHDGYIESVLSKDELLANITLYWFTQTLPSSIRLYRENRLQPTLIFREGQYVSTPVAFIRFPKELPTPPRSYVERGYNIRQWTQAPTGGHFAAWEQPRILSDDIRQFFKIQVV</sequence>
<dbReference type="GO" id="GO:0097176">
    <property type="term" value="P:epoxide metabolic process"/>
    <property type="evidence" value="ECO:0007669"/>
    <property type="project" value="TreeGrafter"/>
</dbReference>
<reference evidence="6" key="1">
    <citation type="submission" date="2011-09" db="EMBL/GenBank/DDBJ databases">
        <title>The permanent draft genome of Mucilaginibacter paludis DSM 18603.</title>
        <authorList>
            <consortium name="US DOE Joint Genome Institute (JGI-PGF)"/>
            <person name="Lucas S."/>
            <person name="Han J."/>
            <person name="Lapidus A."/>
            <person name="Bruce D."/>
            <person name="Goodwin L."/>
            <person name="Pitluck S."/>
            <person name="Peters L."/>
            <person name="Kyrpides N."/>
            <person name="Mavromatis K."/>
            <person name="Ivanova N."/>
            <person name="Mikhailova N."/>
            <person name="Held B."/>
            <person name="Detter J.C."/>
            <person name="Tapia R."/>
            <person name="Han C."/>
            <person name="Land M."/>
            <person name="Hauser L."/>
            <person name="Markowitz V."/>
            <person name="Cheng J.-F."/>
            <person name="Hugenholtz P."/>
            <person name="Woyke T."/>
            <person name="Wu D."/>
            <person name="Tindall B."/>
            <person name="Brambilla E."/>
            <person name="Klenk H.-P."/>
            <person name="Eisen J.A."/>
        </authorList>
    </citation>
    <scope>NUCLEOTIDE SEQUENCE [LARGE SCALE GENOMIC DNA]</scope>
    <source>
        <strain evidence="6">DSM 18603</strain>
    </source>
</reference>
<dbReference type="eggNOG" id="COG0596">
    <property type="taxonomic scope" value="Bacteria"/>
</dbReference>
<comment type="similarity">
    <text evidence="1">Belongs to the peptidase S33 family.</text>
</comment>
<evidence type="ECO:0000259" key="5">
    <source>
        <dbReference type="Pfam" id="PF06441"/>
    </source>
</evidence>
<dbReference type="PRINTS" id="PR00412">
    <property type="entry name" value="EPOXHYDRLASE"/>
</dbReference>
<dbReference type="PIRSF" id="PIRSF001112">
    <property type="entry name" value="Epoxide_hydrolase"/>
    <property type="match status" value="1"/>
</dbReference>
<gene>
    <name evidence="6" type="ORF">Mucpa_0663</name>
</gene>
<dbReference type="HOGENOM" id="CLU_019414_0_1_10"/>
<dbReference type="SUPFAM" id="SSF53474">
    <property type="entry name" value="alpha/beta-Hydrolases"/>
    <property type="match status" value="1"/>
</dbReference>
<dbReference type="Gene3D" id="3.40.50.1820">
    <property type="entry name" value="alpha/beta hydrolase"/>
    <property type="match status" value="1"/>
</dbReference>
<evidence type="ECO:0000256" key="1">
    <source>
        <dbReference type="ARBA" id="ARBA00010088"/>
    </source>
</evidence>
<feature type="active site" description="Nucleophile" evidence="4">
    <location>
        <position position="171"/>
    </location>
</feature>
<dbReference type="Pfam" id="PF06441">
    <property type="entry name" value="EHN"/>
    <property type="match status" value="1"/>
</dbReference>
<feature type="domain" description="Epoxide hydrolase N-terminal" evidence="5">
    <location>
        <begin position="3"/>
        <end position="108"/>
    </location>
</feature>
<dbReference type="GO" id="GO:0004301">
    <property type="term" value="F:epoxide hydrolase activity"/>
    <property type="evidence" value="ECO:0007669"/>
    <property type="project" value="TreeGrafter"/>
</dbReference>
<feature type="active site" description="Proton acceptor" evidence="4">
    <location>
        <position position="355"/>
    </location>
</feature>
<accession>H1Y6A1</accession>
<keyword evidence="3 6" id="KW-0378">Hydrolase</keyword>